<dbReference type="InterPro" id="IPR038488">
    <property type="entry name" value="Integrase_DNA-bd_sf"/>
</dbReference>
<sequence>MALSSLALSKAKPRDKPYKLADGHGLYLLVTPQGGRYWRMNYRFDGKAKTMAMGVFPLITLAEAREKREEARKLLATGSDPTATRKEIEAQEAFEATTGFRTVAEEWLAKREREGVGDVTIGKIKWLLAFAYPSLGDLRWSRLPGQVCG</sequence>
<gene>
    <name evidence="4" type="ORF">MBESOW_P0081</name>
</gene>
<dbReference type="EMBL" id="BBQY01000001">
    <property type="protein sequence ID" value="GBH28828.1"/>
    <property type="molecule type" value="Genomic_DNA"/>
</dbReference>
<keyword evidence="2" id="KW-0229">DNA integration</keyword>
<evidence type="ECO:0000259" key="3">
    <source>
        <dbReference type="Pfam" id="PF13356"/>
    </source>
</evidence>
<accession>A0A401IWU6</accession>
<proteinExistence type="inferred from homology"/>
<evidence type="ECO:0000313" key="4">
    <source>
        <dbReference type="EMBL" id="GBH28828.1"/>
    </source>
</evidence>
<evidence type="ECO:0000256" key="2">
    <source>
        <dbReference type="ARBA" id="ARBA00022908"/>
    </source>
</evidence>
<organism evidence="4 5">
    <name type="scientific">Sphingobium xenophagum</name>
    <dbReference type="NCBI Taxonomy" id="121428"/>
    <lineage>
        <taxon>Bacteria</taxon>
        <taxon>Pseudomonadati</taxon>
        <taxon>Pseudomonadota</taxon>
        <taxon>Alphaproteobacteria</taxon>
        <taxon>Sphingomonadales</taxon>
        <taxon>Sphingomonadaceae</taxon>
        <taxon>Sphingobium</taxon>
    </lineage>
</organism>
<dbReference type="RefSeq" id="WP_262503498.1">
    <property type="nucleotide sequence ID" value="NZ_BBQY01000001.1"/>
</dbReference>
<keyword evidence="5" id="KW-1185">Reference proteome</keyword>
<evidence type="ECO:0000256" key="1">
    <source>
        <dbReference type="ARBA" id="ARBA00008857"/>
    </source>
</evidence>
<dbReference type="Gene3D" id="3.30.160.390">
    <property type="entry name" value="Integrase, DNA-binding domain"/>
    <property type="match status" value="1"/>
</dbReference>
<protein>
    <recommendedName>
        <fullName evidence="3">Integrase DNA-binding domain-containing protein</fullName>
    </recommendedName>
</protein>
<evidence type="ECO:0000313" key="5">
    <source>
        <dbReference type="Proteomes" id="UP000290975"/>
    </source>
</evidence>
<feature type="domain" description="Integrase DNA-binding" evidence="3">
    <location>
        <begin position="5"/>
        <end position="87"/>
    </location>
</feature>
<dbReference type="AlphaFoldDB" id="A0A401IWU6"/>
<comment type="similarity">
    <text evidence="1">Belongs to the 'phage' integrase family.</text>
</comment>
<comment type="caution">
    <text evidence="4">The sequence shown here is derived from an EMBL/GenBank/DDBJ whole genome shotgun (WGS) entry which is preliminary data.</text>
</comment>
<reference evidence="4 5" key="1">
    <citation type="submission" date="2014-12" db="EMBL/GenBank/DDBJ databases">
        <title>Whole genome sequencing of Sphingobium xenophagum OW59.</title>
        <authorList>
            <person name="Ohta Y."/>
            <person name="Nishi S."/>
            <person name="Hatada Y."/>
        </authorList>
    </citation>
    <scope>NUCLEOTIDE SEQUENCE [LARGE SCALE GENOMIC DNA]</scope>
    <source>
        <strain evidence="4 5">OW59</strain>
    </source>
</reference>
<dbReference type="Pfam" id="PF13356">
    <property type="entry name" value="Arm-DNA-bind_3"/>
    <property type="match status" value="1"/>
</dbReference>
<dbReference type="InterPro" id="IPR025166">
    <property type="entry name" value="Integrase_DNA_bind_dom"/>
</dbReference>
<dbReference type="PANTHER" id="PTHR30629">
    <property type="entry name" value="PROPHAGE INTEGRASE"/>
    <property type="match status" value="1"/>
</dbReference>
<dbReference type="PANTHER" id="PTHR30629:SF2">
    <property type="entry name" value="PROPHAGE INTEGRASE INTS-RELATED"/>
    <property type="match status" value="1"/>
</dbReference>
<name>A0A401IWU6_SPHXE</name>
<dbReference type="GO" id="GO:0015074">
    <property type="term" value="P:DNA integration"/>
    <property type="evidence" value="ECO:0007669"/>
    <property type="project" value="UniProtKB-KW"/>
</dbReference>
<dbReference type="Proteomes" id="UP000290975">
    <property type="component" value="Unassembled WGS sequence"/>
</dbReference>
<dbReference type="InterPro" id="IPR050808">
    <property type="entry name" value="Phage_Integrase"/>
</dbReference>